<protein>
    <recommendedName>
        <fullName evidence="6">DUF4179 domain-containing protein</fullName>
    </recommendedName>
</protein>
<keyword evidence="1" id="KW-0472">Membrane</keyword>
<gene>
    <name evidence="4" type="ORF">SLU01_18720</name>
</gene>
<evidence type="ECO:0000313" key="4">
    <source>
        <dbReference type="EMBL" id="GEN83560.1"/>
    </source>
</evidence>
<comment type="caution">
    <text evidence="4">The sequence shown here is derived from an EMBL/GenBank/DDBJ whole genome shotgun (WGS) entry which is preliminary data.</text>
</comment>
<dbReference type="EMBL" id="BJYL01000023">
    <property type="protein sequence ID" value="GEN83560.1"/>
    <property type="molecule type" value="Genomic_DNA"/>
</dbReference>
<sequence>MYEKEEEKLLAMKDQLDKIHLPLDEADEAIRQGFDRAKREKARSRKKRNRIWSLVAAALLFATFVTSIRVSPAFANAIAAIPGMERFVDLIQYDKGLDAILKNDYYQKVDAAQTKDGLTLTIDGVILDETGMYIYYTMKSPEAVKGLSIQKVDLQNEQEVPPSGISYGGSIPDEKANEWASEIEYNFGEPTLFENLSFTLEMDVSFQGKEISFSLPFELQENVKPGKTFVLNEEVEIDAQKFTIREITIYPLRVAVKIAFDETNTKKILGFEDMRLEDERGEVWGSIRNGLSGRGDDTYFLQSNYFEEPKKLYLRINKLQALDKDEATLIIDTEKGEIINGPKDGRLQVMEASKSGVHIIMHDSGGDPMHTYDIFTTGEDVIGKVVRISSTGMYVDENGTRHWDLTFENTNYTNPLRFELTNYPNYITGDVTVEVKE</sequence>
<keyword evidence="1" id="KW-0812">Transmembrane</keyword>
<feature type="domain" description="DUF5643" evidence="3">
    <location>
        <begin position="227"/>
        <end position="333"/>
    </location>
</feature>
<keyword evidence="5" id="KW-1185">Reference proteome</keyword>
<dbReference type="Gene3D" id="2.60.40.1630">
    <property type="entry name" value="bacillus anthracis domain"/>
    <property type="match status" value="1"/>
</dbReference>
<keyword evidence="1" id="KW-1133">Transmembrane helix</keyword>
<dbReference type="OrthoDB" id="2725974at2"/>
<evidence type="ECO:0000256" key="1">
    <source>
        <dbReference type="SAM" id="Phobius"/>
    </source>
</evidence>
<dbReference type="RefSeq" id="WP_147057595.1">
    <property type="nucleotide sequence ID" value="NZ_BJYL01000023.1"/>
</dbReference>
<evidence type="ECO:0008006" key="6">
    <source>
        <dbReference type="Google" id="ProtNLM"/>
    </source>
</evidence>
<organism evidence="4 5">
    <name type="scientific">Sporosarcina luteola</name>
    <dbReference type="NCBI Taxonomy" id="582850"/>
    <lineage>
        <taxon>Bacteria</taxon>
        <taxon>Bacillati</taxon>
        <taxon>Bacillota</taxon>
        <taxon>Bacilli</taxon>
        <taxon>Bacillales</taxon>
        <taxon>Caryophanaceae</taxon>
        <taxon>Sporosarcina</taxon>
    </lineage>
</organism>
<evidence type="ECO:0000259" key="3">
    <source>
        <dbReference type="Pfam" id="PF18705"/>
    </source>
</evidence>
<dbReference type="Pfam" id="PF13786">
    <property type="entry name" value="DUF4179"/>
    <property type="match status" value="1"/>
</dbReference>
<feature type="domain" description="DUF4179" evidence="2">
    <location>
        <begin position="45"/>
        <end position="140"/>
    </location>
</feature>
<dbReference type="Proteomes" id="UP000321901">
    <property type="component" value="Unassembled WGS sequence"/>
</dbReference>
<evidence type="ECO:0000259" key="2">
    <source>
        <dbReference type="Pfam" id="PF13786"/>
    </source>
</evidence>
<feature type="transmembrane region" description="Helical" evidence="1">
    <location>
        <begin position="51"/>
        <end position="70"/>
    </location>
</feature>
<proteinExistence type="predicted"/>
<reference evidence="4 5" key="1">
    <citation type="submission" date="2019-07" db="EMBL/GenBank/DDBJ databases">
        <title>Whole genome shotgun sequence of Sporosarcina luteola NBRC 105378.</title>
        <authorList>
            <person name="Hosoyama A."/>
            <person name="Uohara A."/>
            <person name="Ohji S."/>
            <person name="Ichikawa N."/>
        </authorList>
    </citation>
    <scope>NUCLEOTIDE SEQUENCE [LARGE SCALE GENOMIC DNA]</scope>
    <source>
        <strain evidence="4 5">NBRC 105378</strain>
    </source>
</reference>
<dbReference type="Pfam" id="PF18705">
    <property type="entry name" value="DUF5643"/>
    <property type="match status" value="1"/>
</dbReference>
<evidence type="ECO:0000313" key="5">
    <source>
        <dbReference type="Proteomes" id="UP000321901"/>
    </source>
</evidence>
<name>A0A511Z7Z4_9BACL</name>
<accession>A0A511Z7Z4</accession>
<dbReference type="InterPro" id="IPR025436">
    <property type="entry name" value="DUF4179"/>
</dbReference>
<dbReference type="InterPro" id="IPR040680">
    <property type="entry name" value="DUF5643"/>
</dbReference>
<dbReference type="AlphaFoldDB" id="A0A511Z7Z4"/>